<dbReference type="EMBL" id="KK440094">
    <property type="protein sequence ID" value="KFQ69938.1"/>
    <property type="molecule type" value="Genomic_DNA"/>
</dbReference>
<feature type="compositionally biased region" description="Basic and acidic residues" evidence="4">
    <location>
        <begin position="745"/>
        <end position="761"/>
    </location>
</feature>
<dbReference type="GO" id="GO:0005737">
    <property type="term" value="C:cytoplasm"/>
    <property type="evidence" value="ECO:0007669"/>
    <property type="project" value="UniProtKB-SubCell"/>
</dbReference>
<gene>
    <name evidence="6" type="ORF">N335_12813</name>
</gene>
<dbReference type="GO" id="GO:0019901">
    <property type="term" value="F:protein kinase binding"/>
    <property type="evidence" value="ECO:0007669"/>
    <property type="project" value="TreeGrafter"/>
</dbReference>
<feature type="compositionally biased region" description="Low complexity" evidence="4">
    <location>
        <begin position="556"/>
        <end position="572"/>
    </location>
</feature>
<organism evidence="6 7">
    <name type="scientific">Phaethon lepturus</name>
    <name type="common">White-tailed tropicbird</name>
    <dbReference type="NCBI Taxonomy" id="97097"/>
    <lineage>
        <taxon>Eukaryota</taxon>
        <taxon>Metazoa</taxon>
        <taxon>Chordata</taxon>
        <taxon>Craniata</taxon>
        <taxon>Vertebrata</taxon>
        <taxon>Euteleostomi</taxon>
        <taxon>Archelosauria</taxon>
        <taxon>Archosauria</taxon>
        <taxon>Dinosauria</taxon>
        <taxon>Saurischia</taxon>
        <taxon>Theropoda</taxon>
        <taxon>Coelurosauria</taxon>
        <taxon>Aves</taxon>
        <taxon>Neognathae</taxon>
        <taxon>Neoaves</taxon>
        <taxon>Phaethontimorphae</taxon>
        <taxon>Phaethontiformes</taxon>
        <taxon>Phaethontidae</taxon>
        <taxon>Phaethon</taxon>
    </lineage>
</organism>
<dbReference type="AlphaFoldDB" id="A0A091U7A6"/>
<feature type="compositionally biased region" description="Basic and acidic residues" evidence="4">
    <location>
        <begin position="718"/>
        <end position="728"/>
    </location>
</feature>
<dbReference type="OrthoDB" id="8443577at2759"/>
<dbReference type="InterPro" id="IPR012461">
    <property type="entry name" value="SACK1"/>
</dbReference>
<evidence type="ECO:0000259" key="5">
    <source>
        <dbReference type="Pfam" id="PF07894"/>
    </source>
</evidence>
<name>A0A091U7A6_PHALP</name>
<dbReference type="PANTHER" id="PTHR16181">
    <property type="entry name" value="PROTEIN FAM83A-RELATED"/>
    <property type="match status" value="1"/>
</dbReference>
<reference evidence="6 7" key="1">
    <citation type="submission" date="2014-04" db="EMBL/GenBank/DDBJ databases">
        <title>Genome evolution of avian class.</title>
        <authorList>
            <person name="Zhang G."/>
            <person name="Li C."/>
        </authorList>
    </citation>
    <scope>NUCLEOTIDE SEQUENCE [LARGE SCALE GENOMIC DNA]</scope>
    <source>
        <strain evidence="6">BGI_N335</strain>
    </source>
</reference>
<dbReference type="KEGG" id="plet:104627489"/>
<dbReference type="GO" id="GO:0007165">
    <property type="term" value="P:signal transduction"/>
    <property type="evidence" value="ECO:0007669"/>
    <property type="project" value="TreeGrafter"/>
</dbReference>
<evidence type="ECO:0000256" key="1">
    <source>
        <dbReference type="ARBA" id="ARBA00004496"/>
    </source>
</evidence>
<evidence type="ECO:0000256" key="3">
    <source>
        <dbReference type="ARBA" id="ARBA00022490"/>
    </source>
</evidence>
<sequence>METSSLLSSLHDECRSDNYIEPHYKEWYRVAIDALIEGGLEAYKEFLSKERCSEFLADEEIDYILNNVHKLPQNTVYSSNHAIDDTSSSGTYWPIESDVEAPNLDLGWPYLMPGISGGTNIDLLFHPPRAQPYTIKETIRKMIRDARKVIAIVMDMFTDVDIFREIVEASARGIAVYLLLDESNFSHFLKMTEKQGCQVQRLRNMRVRTVKGQDYYSKTGAKFHGKMEQKFILVDCKKVIYGSYSFMWSFEKTNLSMVQVITGQLVESFDEEFRTLYARSSVPSSFAPDLVRVNSRRTLWDNDTYQHSVSSLASVSSQRNLFGRQDKVHKIDPVCWKTRGRYAVNEIDKYGVRNQAYNKQPFHPAFNMQNPIQQYQPSEKNEHWKRHSYAGEKPERTPYLLLNRAINRANNPSNTWKMPSDSLSIVSSLRGGYANNYNTPQQSFADQFSRPKVNLAERNSIVRRSFNGTDNHIRHLQQRMPTLEHTTKSFLRNWRIKSYLNDQSDYPVESNGSGLGDRYDSYDTAENIKAHALYSHSRLRSSLVFQPTLPEQQEVSSCASSSNSTIIGSEGSATPKGTSNHAPSVENGTDNTLEDLSTNVPLKSDAPKPHRIHIADNTKPSVNSNATADSSLYLYTTLCADKHAENLKNLQNENMLKRRSFPMFNSKSILDPGANKHASSYVYSTLTRHRLKQPVSPKLPEDTLKSSKSLHSVTNHLPQEEKDLKGELKSPTASKAISMAALTETSKEESSKDCTSKKESKNSPSFLKKGSQKLRSLLNLTPDKKENLSKNKGPAFYRMCSSSDTLVSEEENQKPKISENKADSSPRRKRNTSSNSQGSLNRSKEDVAGSPTKSPKSPKPQKPPSDESNKKCPLLCPLEAKFIETAGDASTPRFNTEQIQYQDVKEITTNTTPESAPVSALQRASSMTPQLASSKHQEELRTRLSERRVYSRFEPFCKIENASQPAGNVPNSTSHLSDIKSKTLGNNYSRGNHMVSYNSTAYHPLQPNENKLRGFMQKFGNFLHKNK</sequence>
<dbReference type="CDD" id="cd09182">
    <property type="entry name" value="PLDc_FAM83B_N"/>
    <property type="match status" value="1"/>
</dbReference>
<dbReference type="SUPFAM" id="SSF56024">
    <property type="entry name" value="Phospholipase D/nuclease"/>
    <property type="match status" value="1"/>
</dbReference>
<protein>
    <submittedName>
        <fullName evidence="6">Protein FAM83B</fullName>
    </submittedName>
</protein>
<feature type="compositionally biased region" description="Basic and acidic residues" evidence="4">
    <location>
        <begin position="811"/>
        <end position="826"/>
    </location>
</feature>
<dbReference type="InterPro" id="IPR050944">
    <property type="entry name" value="FAM83"/>
</dbReference>
<feature type="region of interest" description="Disordered" evidence="4">
    <location>
        <begin position="553"/>
        <end position="619"/>
    </location>
</feature>
<comment type="subcellular location">
    <subcellularLocation>
        <location evidence="1">Cytoplasm</location>
    </subcellularLocation>
</comment>
<evidence type="ECO:0000313" key="6">
    <source>
        <dbReference type="EMBL" id="KFQ69938.1"/>
    </source>
</evidence>
<keyword evidence="3" id="KW-0963">Cytoplasm</keyword>
<feature type="compositionally biased region" description="Polar residues" evidence="4">
    <location>
        <begin position="832"/>
        <end position="841"/>
    </location>
</feature>
<feature type="region of interest" description="Disordered" evidence="4">
    <location>
        <begin position="689"/>
        <end position="872"/>
    </location>
</feature>
<dbReference type="PANTHER" id="PTHR16181:SF29">
    <property type="entry name" value="PROTEIN FAM83A-RELATED"/>
    <property type="match status" value="1"/>
</dbReference>
<comment type="similarity">
    <text evidence="2">Belongs to the FAM83 family.</text>
</comment>
<evidence type="ECO:0000313" key="7">
    <source>
        <dbReference type="Proteomes" id="UP000053638"/>
    </source>
</evidence>
<evidence type="ECO:0000256" key="2">
    <source>
        <dbReference type="ARBA" id="ARBA00006937"/>
    </source>
</evidence>
<dbReference type="FunFam" id="3.30.870.10:FF:000004">
    <property type="entry name" value="protein FAM83H isoform X2"/>
    <property type="match status" value="1"/>
</dbReference>
<keyword evidence="7" id="KW-1185">Reference proteome</keyword>
<feature type="compositionally biased region" description="Basic and acidic residues" evidence="4">
    <location>
        <begin position="605"/>
        <end position="616"/>
    </location>
</feature>
<dbReference type="Gene3D" id="3.30.870.10">
    <property type="entry name" value="Endonuclease Chain A"/>
    <property type="match status" value="1"/>
</dbReference>
<dbReference type="PhylomeDB" id="A0A091U7A6"/>
<feature type="compositionally biased region" description="Polar residues" evidence="4">
    <location>
        <begin position="706"/>
        <end position="717"/>
    </location>
</feature>
<proteinExistence type="inferred from homology"/>
<evidence type="ECO:0000256" key="4">
    <source>
        <dbReference type="SAM" id="MobiDB-lite"/>
    </source>
</evidence>
<dbReference type="Pfam" id="PF07894">
    <property type="entry name" value="SACK1"/>
    <property type="match status" value="1"/>
</dbReference>
<dbReference type="Proteomes" id="UP000053638">
    <property type="component" value="Unassembled WGS sequence"/>
</dbReference>
<dbReference type="GO" id="GO:0016020">
    <property type="term" value="C:membrane"/>
    <property type="evidence" value="ECO:0007669"/>
    <property type="project" value="TreeGrafter"/>
</dbReference>
<accession>A0A091U7A6</accession>
<feature type="domain" description="Scaffolding anchor of CK1" evidence="5">
    <location>
        <begin position="13"/>
        <end position="281"/>
    </location>
</feature>
<feature type="compositionally biased region" description="Polar residues" evidence="4">
    <location>
        <begin position="575"/>
        <end position="601"/>
    </location>
</feature>